<accession>A0A7W4Z747</accession>
<organism evidence="1 2">
    <name type="scientific">Litorivivens lipolytica</name>
    <dbReference type="NCBI Taxonomy" id="1524264"/>
    <lineage>
        <taxon>Bacteria</taxon>
        <taxon>Pseudomonadati</taxon>
        <taxon>Pseudomonadota</taxon>
        <taxon>Gammaproteobacteria</taxon>
        <taxon>Litorivivens</taxon>
    </lineage>
</organism>
<keyword evidence="2" id="KW-1185">Reference proteome</keyword>
<comment type="caution">
    <text evidence="1">The sequence shown here is derived from an EMBL/GenBank/DDBJ whole genome shotgun (WGS) entry which is preliminary data.</text>
</comment>
<dbReference type="EMBL" id="JACHWY010000004">
    <property type="protein sequence ID" value="MBB3048903.1"/>
    <property type="molecule type" value="Genomic_DNA"/>
</dbReference>
<protein>
    <submittedName>
        <fullName evidence="1">Uncharacterized protein</fullName>
    </submittedName>
</protein>
<evidence type="ECO:0000313" key="2">
    <source>
        <dbReference type="Proteomes" id="UP000537130"/>
    </source>
</evidence>
<gene>
    <name evidence="1" type="ORF">FHR99_003177</name>
</gene>
<reference evidence="1 2" key="1">
    <citation type="submission" date="2020-08" db="EMBL/GenBank/DDBJ databases">
        <title>Genomic Encyclopedia of Type Strains, Phase III (KMG-III): the genomes of soil and plant-associated and newly described type strains.</title>
        <authorList>
            <person name="Whitman W."/>
        </authorList>
    </citation>
    <scope>NUCLEOTIDE SEQUENCE [LARGE SCALE GENOMIC DNA]</scope>
    <source>
        <strain evidence="1 2">CECT 8654</strain>
    </source>
</reference>
<sequence length="160" mass="16376">MTTTICSNPNPTADSKLNLKGLPVNLETRQKAIAAVEQAALDANVSPLGFVIDSSLCDCGEIETAGVADVLDATAGLFGEHGSEGYTLVLETLCEDISVHFAQAPSRKGTDAAYSAVLAHSGYAGIDTNAPMEEQIGALMTNLQALAAEYGVATTDATAG</sequence>
<dbReference type="Proteomes" id="UP000537130">
    <property type="component" value="Unassembled WGS sequence"/>
</dbReference>
<dbReference type="RefSeq" id="WP_183411693.1">
    <property type="nucleotide sequence ID" value="NZ_JACHWY010000004.1"/>
</dbReference>
<name>A0A7W4Z747_9GAMM</name>
<evidence type="ECO:0000313" key="1">
    <source>
        <dbReference type="EMBL" id="MBB3048903.1"/>
    </source>
</evidence>
<proteinExistence type="predicted"/>
<dbReference type="AlphaFoldDB" id="A0A7W4Z747"/>